<feature type="compositionally biased region" description="Basic and acidic residues" evidence="1">
    <location>
        <begin position="220"/>
        <end position="230"/>
    </location>
</feature>
<evidence type="ECO:0000256" key="1">
    <source>
        <dbReference type="SAM" id="MobiDB-lite"/>
    </source>
</evidence>
<name>A0ABS9XDJ0_9ACTN</name>
<gene>
    <name evidence="2" type="ORF">MQN93_10545</name>
</gene>
<proteinExistence type="predicted"/>
<feature type="region of interest" description="Disordered" evidence="1">
    <location>
        <begin position="220"/>
        <end position="244"/>
    </location>
</feature>
<evidence type="ECO:0000313" key="2">
    <source>
        <dbReference type="EMBL" id="MCI3240159.1"/>
    </source>
</evidence>
<reference evidence="2" key="1">
    <citation type="submission" date="2022-03" db="EMBL/GenBank/DDBJ databases">
        <title>Streptomyces 7R015 and 7R016 isolated from Barleria lupulina in Thailand.</title>
        <authorList>
            <person name="Kanchanasin P."/>
            <person name="Phongsopitanun W."/>
            <person name="Tanasupawat S."/>
        </authorList>
    </citation>
    <scope>NUCLEOTIDE SEQUENCE</scope>
    <source>
        <strain evidence="2">7R016</strain>
    </source>
</reference>
<evidence type="ECO:0008006" key="4">
    <source>
        <dbReference type="Google" id="ProtNLM"/>
    </source>
</evidence>
<organism evidence="2 3">
    <name type="scientific">Streptomyces spinosisporus</name>
    <dbReference type="NCBI Taxonomy" id="2927582"/>
    <lineage>
        <taxon>Bacteria</taxon>
        <taxon>Bacillati</taxon>
        <taxon>Actinomycetota</taxon>
        <taxon>Actinomycetes</taxon>
        <taxon>Kitasatosporales</taxon>
        <taxon>Streptomycetaceae</taxon>
        <taxon>Streptomyces</taxon>
    </lineage>
</organism>
<sequence>MRFLVVLLVLAGCFLVGRWLVGYPSVPSRWRYTFGPGAEQRAARQALSAARSQRASARRDADRRVRDARRRVAEIVQPLQLRVRELQSARQELLRPGRGAAVRRELWLGELELYEHALVFTKKEPAQGEGAGGTAVDEELPLGGLTATFDSTRSHAFIRITRQDHSRRSAVFALGRYDEVAVDALAEAIHNQAVKDTEFRSDRQVRADAIAAEVKRVEAERAEAEERGRTEVAAATKRADAERERADALLRTAKETWQSQGGGLRPWR</sequence>
<evidence type="ECO:0000313" key="3">
    <source>
        <dbReference type="Proteomes" id="UP001165270"/>
    </source>
</evidence>
<dbReference type="Proteomes" id="UP001165270">
    <property type="component" value="Unassembled WGS sequence"/>
</dbReference>
<protein>
    <recommendedName>
        <fullName evidence="4">Secreted protein</fullName>
    </recommendedName>
</protein>
<dbReference type="EMBL" id="JALDAX010000003">
    <property type="protein sequence ID" value="MCI3240159.1"/>
    <property type="molecule type" value="Genomic_DNA"/>
</dbReference>
<dbReference type="RefSeq" id="WP_242709249.1">
    <property type="nucleotide sequence ID" value="NZ_JALDAX010000003.1"/>
</dbReference>
<comment type="caution">
    <text evidence="2">The sequence shown here is derived from an EMBL/GenBank/DDBJ whole genome shotgun (WGS) entry which is preliminary data.</text>
</comment>
<keyword evidence="3" id="KW-1185">Reference proteome</keyword>
<accession>A0ABS9XDJ0</accession>